<gene>
    <name evidence="2" type="ORF">Fuma_04689</name>
</gene>
<organism evidence="2 3">
    <name type="scientific">Fuerstiella marisgermanici</name>
    <dbReference type="NCBI Taxonomy" id="1891926"/>
    <lineage>
        <taxon>Bacteria</taxon>
        <taxon>Pseudomonadati</taxon>
        <taxon>Planctomycetota</taxon>
        <taxon>Planctomycetia</taxon>
        <taxon>Planctomycetales</taxon>
        <taxon>Planctomycetaceae</taxon>
        <taxon>Fuerstiella</taxon>
    </lineage>
</organism>
<name>A0A1P8WLX0_9PLAN</name>
<accession>A0A1P8WLX0</accession>
<dbReference type="RefSeq" id="WP_145944330.1">
    <property type="nucleotide sequence ID" value="NZ_CP017641.1"/>
</dbReference>
<evidence type="ECO:0000256" key="1">
    <source>
        <dbReference type="SAM" id="MobiDB-lite"/>
    </source>
</evidence>
<reference evidence="2 3" key="1">
    <citation type="journal article" date="2016" name="Front. Microbiol.">
        <title>Fuerstia marisgermanicae gen. nov., sp. nov., an Unusual Member of the Phylum Planctomycetes from the German Wadden Sea.</title>
        <authorList>
            <person name="Kohn T."/>
            <person name="Heuer A."/>
            <person name="Jogler M."/>
            <person name="Vollmers J."/>
            <person name="Boedeker C."/>
            <person name="Bunk B."/>
            <person name="Rast P."/>
            <person name="Borchert D."/>
            <person name="Glockner I."/>
            <person name="Freese H.M."/>
            <person name="Klenk H.P."/>
            <person name="Overmann J."/>
            <person name="Kaster A.K."/>
            <person name="Rohde M."/>
            <person name="Wiegand S."/>
            <person name="Jogler C."/>
        </authorList>
    </citation>
    <scope>NUCLEOTIDE SEQUENCE [LARGE SCALE GENOMIC DNA]</scope>
    <source>
        <strain evidence="2 3">NH11</strain>
    </source>
</reference>
<dbReference type="AlphaFoldDB" id="A0A1P8WLX0"/>
<evidence type="ECO:0000313" key="2">
    <source>
        <dbReference type="EMBL" id="APZ95037.1"/>
    </source>
</evidence>
<dbReference type="OrthoDB" id="209747at2"/>
<evidence type="ECO:0008006" key="4">
    <source>
        <dbReference type="Google" id="ProtNLM"/>
    </source>
</evidence>
<protein>
    <recommendedName>
        <fullName evidence="4">DUF1559 domain-containing protein</fullName>
    </recommendedName>
</protein>
<dbReference type="KEGG" id="fmr:Fuma_04689"/>
<proteinExistence type="predicted"/>
<feature type="region of interest" description="Disordered" evidence="1">
    <location>
        <begin position="247"/>
        <end position="270"/>
    </location>
</feature>
<dbReference type="EMBL" id="CP017641">
    <property type="protein sequence ID" value="APZ95037.1"/>
    <property type="molecule type" value="Genomic_DNA"/>
</dbReference>
<sequence>MNESTAKVIKRFALLAGSTVCLTFAGFYLQAIPWGRSSRDAIEGRAIAEIEQLSSSVSAFAADYGRKPLSHITLWEDGTKWQSDPLSRAMVRRLWPRFVFDVARDLNGDGDTVDKFHLSGAECLVWFLGGVQTRQGECIGFCHNPFDPFHRSSYRRTAPYFGFKKHRMTDLDSDGFPEYTDRLTDMPYLYIAKEAGRYHARDLAVFPEGDNRNMQHPYSFAGDSFGHYQIISAGFDREYGVGGEYSDSSDFTVERRSEDDNLTSFSNGRL</sequence>
<dbReference type="STRING" id="1891926.Fuma_04689"/>
<keyword evidence="3" id="KW-1185">Reference proteome</keyword>
<evidence type="ECO:0000313" key="3">
    <source>
        <dbReference type="Proteomes" id="UP000187735"/>
    </source>
</evidence>
<dbReference type="Proteomes" id="UP000187735">
    <property type="component" value="Chromosome"/>
</dbReference>